<dbReference type="AlphaFoldDB" id="C0HIR8"/>
<name>C0HIR8_MAIZE</name>
<proteinExistence type="evidence at transcript level"/>
<protein>
    <submittedName>
        <fullName evidence="1">Uncharacterized protein</fullName>
    </submittedName>
</protein>
<reference evidence="1" key="1">
    <citation type="journal article" date="2009" name="PLoS Genet.">
        <title>Sequencing, mapping, and analysis of 27,455 maize full-length cDNAs.</title>
        <authorList>
            <person name="Soderlund C."/>
            <person name="Descour A."/>
            <person name="Kudrna D."/>
            <person name="Bomhoff M."/>
            <person name="Boyd L."/>
            <person name="Currie J."/>
            <person name="Angelova A."/>
            <person name="Collura K."/>
            <person name="Wissotski M."/>
            <person name="Ashley E."/>
            <person name="Morrow D."/>
            <person name="Fernandes J."/>
            <person name="Walbot V."/>
            <person name="Yu Y."/>
        </authorList>
    </citation>
    <scope>NUCLEOTIDE SEQUENCE</scope>
    <source>
        <strain evidence="1">B73</strain>
    </source>
</reference>
<organism evidence="1">
    <name type="scientific">Zea mays</name>
    <name type="common">Maize</name>
    <dbReference type="NCBI Taxonomy" id="4577"/>
    <lineage>
        <taxon>Eukaryota</taxon>
        <taxon>Viridiplantae</taxon>
        <taxon>Streptophyta</taxon>
        <taxon>Embryophyta</taxon>
        <taxon>Tracheophyta</taxon>
        <taxon>Spermatophyta</taxon>
        <taxon>Magnoliopsida</taxon>
        <taxon>Liliopsida</taxon>
        <taxon>Poales</taxon>
        <taxon>Poaceae</taxon>
        <taxon>PACMAD clade</taxon>
        <taxon>Panicoideae</taxon>
        <taxon>Andropogonodae</taxon>
        <taxon>Andropogoneae</taxon>
        <taxon>Tripsacinae</taxon>
        <taxon>Zea</taxon>
    </lineage>
</organism>
<accession>C0HIR8</accession>
<dbReference type="EMBL" id="BT062224">
    <property type="protein sequence ID" value="ACN26921.1"/>
    <property type="molecule type" value="mRNA"/>
</dbReference>
<evidence type="ECO:0000313" key="1">
    <source>
        <dbReference type="EMBL" id="ACN26921.1"/>
    </source>
</evidence>
<sequence>MLNTIAHSEACTVYGSTTTSLQQDRSSWNSARLVLQPMQGCKRVFGCSDRMGWDGMRRSLK</sequence>